<organism evidence="1">
    <name type="scientific">bioreactor metagenome</name>
    <dbReference type="NCBI Taxonomy" id="1076179"/>
    <lineage>
        <taxon>unclassified sequences</taxon>
        <taxon>metagenomes</taxon>
        <taxon>ecological metagenomes</taxon>
    </lineage>
</organism>
<name>A0A645DZH6_9ZZZZ</name>
<protein>
    <submittedName>
        <fullName evidence="1">Uncharacterized protein</fullName>
    </submittedName>
</protein>
<gene>
    <name evidence="1" type="ORF">SDC9_141849</name>
</gene>
<proteinExistence type="predicted"/>
<dbReference type="EMBL" id="VSSQ01041295">
    <property type="protein sequence ID" value="MPM94701.1"/>
    <property type="molecule type" value="Genomic_DNA"/>
</dbReference>
<sequence length="50" mass="5890">MPFIILRAECLLQRGRINMIREIRTGNDVSILAEELERTINRSLRFCDGR</sequence>
<comment type="caution">
    <text evidence="1">The sequence shown here is derived from an EMBL/GenBank/DDBJ whole genome shotgun (WGS) entry which is preliminary data.</text>
</comment>
<reference evidence="1" key="1">
    <citation type="submission" date="2019-08" db="EMBL/GenBank/DDBJ databases">
        <authorList>
            <person name="Kucharzyk K."/>
            <person name="Murdoch R.W."/>
            <person name="Higgins S."/>
            <person name="Loffler F."/>
        </authorList>
    </citation>
    <scope>NUCLEOTIDE SEQUENCE</scope>
</reference>
<accession>A0A645DZH6</accession>
<evidence type="ECO:0000313" key="1">
    <source>
        <dbReference type="EMBL" id="MPM94701.1"/>
    </source>
</evidence>
<dbReference type="AlphaFoldDB" id="A0A645DZH6"/>